<dbReference type="GO" id="GO:0003689">
    <property type="term" value="F:DNA clamp loader activity"/>
    <property type="evidence" value="ECO:0007669"/>
    <property type="project" value="TreeGrafter"/>
</dbReference>
<keyword evidence="1" id="KW-0235">DNA replication</keyword>
<gene>
    <name evidence="3" type="ORF">EW026_g4642</name>
</gene>
<dbReference type="Proteomes" id="UP000309038">
    <property type="component" value="Unassembled WGS sequence"/>
</dbReference>
<protein>
    <submittedName>
        <fullName evidence="3">Uncharacterized protein</fullName>
    </submittedName>
</protein>
<evidence type="ECO:0000313" key="4">
    <source>
        <dbReference type="Proteomes" id="UP000309038"/>
    </source>
</evidence>
<evidence type="ECO:0000256" key="1">
    <source>
        <dbReference type="ARBA" id="ARBA00022705"/>
    </source>
</evidence>
<reference evidence="3 4" key="1">
    <citation type="submission" date="2019-02" db="EMBL/GenBank/DDBJ databases">
        <title>Genome sequencing of the rare red list fungi Phlebia centrifuga.</title>
        <authorList>
            <person name="Buettner E."/>
            <person name="Kellner H."/>
        </authorList>
    </citation>
    <scope>NUCLEOTIDE SEQUENCE [LARGE SCALE GENOMIC DNA]</scope>
    <source>
        <strain evidence="3 4">DSM 108282</strain>
    </source>
</reference>
<dbReference type="Gene3D" id="3.40.50.300">
    <property type="entry name" value="P-loop containing nucleotide triphosphate hydrolases"/>
    <property type="match status" value="1"/>
</dbReference>
<dbReference type="GO" id="GO:0031390">
    <property type="term" value="C:Ctf18 RFC-like complex"/>
    <property type="evidence" value="ECO:0007669"/>
    <property type="project" value="TreeGrafter"/>
</dbReference>
<evidence type="ECO:0000256" key="2">
    <source>
        <dbReference type="SAM" id="SignalP"/>
    </source>
</evidence>
<dbReference type="SUPFAM" id="SSF52540">
    <property type="entry name" value="P-loop containing nucleoside triphosphate hydrolases"/>
    <property type="match status" value="1"/>
</dbReference>
<evidence type="ECO:0000313" key="3">
    <source>
        <dbReference type="EMBL" id="THG97333.1"/>
    </source>
</evidence>
<organism evidence="3 4">
    <name type="scientific">Hermanssonia centrifuga</name>
    <dbReference type="NCBI Taxonomy" id="98765"/>
    <lineage>
        <taxon>Eukaryota</taxon>
        <taxon>Fungi</taxon>
        <taxon>Dikarya</taxon>
        <taxon>Basidiomycota</taxon>
        <taxon>Agaricomycotina</taxon>
        <taxon>Agaricomycetes</taxon>
        <taxon>Polyporales</taxon>
        <taxon>Meruliaceae</taxon>
        <taxon>Hermanssonia</taxon>
    </lineage>
</organism>
<feature type="chain" id="PRO_5020724967" evidence="2">
    <location>
        <begin position="19"/>
        <end position="242"/>
    </location>
</feature>
<dbReference type="InterPro" id="IPR027417">
    <property type="entry name" value="P-loop_NTPase"/>
</dbReference>
<comment type="caution">
    <text evidence="3">The sequence shown here is derived from an EMBL/GenBank/DDBJ whole genome shotgun (WGS) entry which is preliminary data.</text>
</comment>
<dbReference type="GO" id="GO:0031389">
    <property type="term" value="C:Rad17 RFC-like complex"/>
    <property type="evidence" value="ECO:0007669"/>
    <property type="project" value="TreeGrafter"/>
</dbReference>
<proteinExistence type="predicted"/>
<keyword evidence="2" id="KW-0732">Signal</keyword>
<name>A0A4S4KGS8_9APHY</name>
<dbReference type="PANTHER" id="PTHR11669">
    <property type="entry name" value="REPLICATION FACTOR C / DNA POLYMERASE III GAMMA-TAU SUBUNIT"/>
    <property type="match status" value="1"/>
</dbReference>
<dbReference type="GO" id="GO:0031391">
    <property type="term" value="C:Elg1 RFC-like complex"/>
    <property type="evidence" value="ECO:0007669"/>
    <property type="project" value="TreeGrafter"/>
</dbReference>
<keyword evidence="4" id="KW-1185">Reference proteome</keyword>
<sequence>MNLKSLIALSSVITCAVAQHLSITSPGPDTVFFSGAGGVILVELQEPESPTDFVQVSVVIAVSQCSSVDLGNLCGDPSQWPLSTVLFNGAFDPQPSPVPGGGLIQDFAVDLPDLEAGTIAISVAHVVNVGLKIDQRVFLTPSRRKLDVNIVQSNFHLEITPSEVGNYDRVVIQELLKEIAQTQQVDINARHRFKVVIINEADSLTRDAQAALRRTMEKYMSNMRIILCANSTTPTEDEVCVI</sequence>
<dbReference type="GO" id="GO:0006281">
    <property type="term" value="P:DNA repair"/>
    <property type="evidence" value="ECO:0007669"/>
    <property type="project" value="TreeGrafter"/>
</dbReference>
<dbReference type="GO" id="GO:0006261">
    <property type="term" value="P:DNA-templated DNA replication"/>
    <property type="evidence" value="ECO:0007669"/>
    <property type="project" value="TreeGrafter"/>
</dbReference>
<dbReference type="InterPro" id="IPR050238">
    <property type="entry name" value="DNA_Rep/Repair_Clamp_Loader"/>
</dbReference>
<dbReference type="AlphaFoldDB" id="A0A4S4KGS8"/>
<dbReference type="EMBL" id="SGPJ01000174">
    <property type="protein sequence ID" value="THG97333.1"/>
    <property type="molecule type" value="Genomic_DNA"/>
</dbReference>
<dbReference type="GO" id="GO:0005663">
    <property type="term" value="C:DNA replication factor C complex"/>
    <property type="evidence" value="ECO:0007669"/>
    <property type="project" value="TreeGrafter"/>
</dbReference>
<dbReference type="PANTHER" id="PTHR11669:SF1">
    <property type="entry name" value="REPLICATION FACTOR C SUBUNIT 3"/>
    <property type="match status" value="1"/>
</dbReference>
<feature type="signal peptide" evidence="2">
    <location>
        <begin position="1"/>
        <end position="18"/>
    </location>
</feature>
<accession>A0A4S4KGS8</accession>